<dbReference type="PANTHER" id="PTHR43271">
    <property type="entry name" value="BLL2771 PROTEIN"/>
    <property type="match status" value="1"/>
</dbReference>
<dbReference type="EMBL" id="CP046452">
    <property type="protein sequence ID" value="QGU01048.1"/>
    <property type="molecule type" value="Genomic_DNA"/>
</dbReference>
<dbReference type="PANTHER" id="PTHR43271:SF1">
    <property type="entry name" value="INNER MEMBRANE TRANSPORT PROTEIN YNFM"/>
    <property type="match status" value="1"/>
</dbReference>
<keyword evidence="11" id="KW-1185">Reference proteome</keyword>
<dbReference type="KEGG" id="ckw:CKALI_00735"/>
<feature type="transmembrane region" description="Helical" evidence="8">
    <location>
        <begin position="33"/>
        <end position="51"/>
    </location>
</feature>
<dbReference type="InterPro" id="IPR020846">
    <property type="entry name" value="MFS_dom"/>
</dbReference>
<accession>A0A6B8VZS5</accession>
<comment type="similarity">
    <text evidence="2">Belongs to the major facilitator superfamily.</text>
</comment>
<evidence type="ECO:0000256" key="3">
    <source>
        <dbReference type="ARBA" id="ARBA00022448"/>
    </source>
</evidence>
<dbReference type="GO" id="GO:0022857">
    <property type="term" value="F:transmembrane transporter activity"/>
    <property type="evidence" value="ECO:0007669"/>
    <property type="project" value="InterPro"/>
</dbReference>
<dbReference type="Pfam" id="PF07690">
    <property type="entry name" value="MFS_1"/>
    <property type="match status" value="1"/>
</dbReference>
<feature type="transmembrane region" description="Helical" evidence="8">
    <location>
        <begin position="326"/>
        <end position="345"/>
    </location>
</feature>
<evidence type="ECO:0000313" key="11">
    <source>
        <dbReference type="Proteomes" id="UP000427071"/>
    </source>
</evidence>
<dbReference type="InterPro" id="IPR036259">
    <property type="entry name" value="MFS_trans_sf"/>
</dbReference>
<feature type="transmembrane region" description="Helical" evidence="8">
    <location>
        <begin position="226"/>
        <end position="248"/>
    </location>
</feature>
<protein>
    <submittedName>
        <fullName evidence="10">Inner membrane transport protein YnfM</fullName>
    </submittedName>
</protein>
<feature type="transmembrane region" description="Helical" evidence="8">
    <location>
        <begin position="63"/>
        <end position="82"/>
    </location>
</feature>
<keyword evidence="5 8" id="KW-0812">Transmembrane</keyword>
<feature type="transmembrane region" description="Helical" evidence="8">
    <location>
        <begin position="151"/>
        <end position="171"/>
    </location>
</feature>
<sequence length="377" mass="40856">MLAVGLATFNGLYCTQALLPTLSSEFDITPTTAALTISAATGMLAICVVPASILSEKFGRGRVLVISLLAASLLGLAIPFVSSPALLIGIRALQGMFFAGTPAVAMTWLSEEIHREDLSRAMGLYIAGNSVGGLIGRLIPSGIVEFASWRWAMGINATFALSMAVLVLVLLPKQQNFRPKDLHFGTELQAMLNHWKNPRLAMLFIMPFLAMGVFVSVYNYLGFRLISLFGLSEGIVGLLFIMYLAGTWSSARAGTLVKRYGPGPVACWSTVLLLIPIPLMNTHVLPVMLVALFVFTAAFFALHSTSSSWVGLLAKSHRAEASSMYIFNYYAGSSVVGWLSGHMFQLGWFEFTMWLSTLALLIVGLGLVLWRQTRTAS</sequence>
<gene>
    <name evidence="10" type="primary">ynfM</name>
    <name evidence="10" type="ORF">CKALI_00735</name>
</gene>
<evidence type="ECO:0000256" key="2">
    <source>
        <dbReference type="ARBA" id="ARBA00008335"/>
    </source>
</evidence>
<dbReference type="InterPro" id="IPR011701">
    <property type="entry name" value="MFS"/>
</dbReference>
<evidence type="ECO:0000256" key="1">
    <source>
        <dbReference type="ARBA" id="ARBA00004651"/>
    </source>
</evidence>
<feature type="transmembrane region" description="Helical" evidence="8">
    <location>
        <begin position="121"/>
        <end position="139"/>
    </location>
</feature>
<dbReference type="CDD" id="cd17324">
    <property type="entry name" value="MFS_NepI_like"/>
    <property type="match status" value="1"/>
</dbReference>
<evidence type="ECO:0000256" key="4">
    <source>
        <dbReference type="ARBA" id="ARBA00022475"/>
    </source>
</evidence>
<evidence type="ECO:0000256" key="7">
    <source>
        <dbReference type="ARBA" id="ARBA00023136"/>
    </source>
</evidence>
<feature type="domain" description="Major facilitator superfamily (MFS) profile" evidence="9">
    <location>
        <begin position="1"/>
        <end position="376"/>
    </location>
</feature>
<evidence type="ECO:0000256" key="8">
    <source>
        <dbReference type="SAM" id="Phobius"/>
    </source>
</evidence>
<feature type="transmembrane region" description="Helical" evidence="8">
    <location>
        <begin position="200"/>
        <end position="220"/>
    </location>
</feature>
<feature type="transmembrane region" description="Helical" evidence="8">
    <location>
        <begin position="351"/>
        <end position="370"/>
    </location>
</feature>
<dbReference type="Proteomes" id="UP000427071">
    <property type="component" value="Chromosome"/>
</dbReference>
<keyword evidence="6 8" id="KW-1133">Transmembrane helix</keyword>
<dbReference type="PROSITE" id="PS50850">
    <property type="entry name" value="MFS"/>
    <property type="match status" value="1"/>
</dbReference>
<reference evidence="11" key="1">
    <citation type="submission" date="2019-11" db="EMBL/GenBank/DDBJ databases">
        <title>Complete genome sequence of Corynebacterium kalinowskii 1959, a novel Corynebacterium species isolated from soil of a small paddock in Vilsendorf, Germany.</title>
        <authorList>
            <person name="Schaffert L."/>
            <person name="Ruwe M."/>
            <person name="Milse J."/>
            <person name="Hanuschka K."/>
            <person name="Ortseifen V."/>
            <person name="Droste J."/>
            <person name="Brandt D."/>
            <person name="Schlueter L."/>
            <person name="Kutter Y."/>
            <person name="Vinke S."/>
            <person name="Viehoefer P."/>
            <person name="Jacob L."/>
            <person name="Luebke N.-C."/>
            <person name="Schulte-Berndt E."/>
            <person name="Hain C."/>
            <person name="Linder M."/>
            <person name="Schmidt P."/>
            <person name="Wollenschlaeger L."/>
            <person name="Luttermann T."/>
            <person name="Thieme E."/>
            <person name="Hassa J."/>
            <person name="Haak M."/>
            <person name="Wittchen M."/>
            <person name="Mentz A."/>
            <person name="Persicke M."/>
            <person name="Busche T."/>
            <person name="Ruckert C."/>
        </authorList>
    </citation>
    <scope>NUCLEOTIDE SEQUENCE [LARGE SCALE GENOMIC DNA]</scope>
    <source>
        <strain evidence="11">1959</strain>
    </source>
</reference>
<evidence type="ECO:0000256" key="5">
    <source>
        <dbReference type="ARBA" id="ARBA00022692"/>
    </source>
</evidence>
<evidence type="ECO:0000259" key="9">
    <source>
        <dbReference type="PROSITE" id="PS50850"/>
    </source>
</evidence>
<organism evidence="10 11">
    <name type="scientific">Corynebacterium kalinowskii</name>
    <dbReference type="NCBI Taxonomy" id="2675216"/>
    <lineage>
        <taxon>Bacteria</taxon>
        <taxon>Bacillati</taxon>
        <taxon>Actinomycetota</taxon>
        <taxon>Actinomycetes</taxon>
        <taxon>Mycobacteriales</taxon>
        <taxon>Corynebacteriaceae</taxon>
        <taxon>Corynebacterium</taxon>
    </lineage>
</organism>
<dbReference type="GO" id="GO:0005886">
    <property type="term" value="C:plasma membrane"/>
    <property type="evidence" value="ECO:0007669"/>
    <property type="project" value="UniProtKB-SubCell"/>
</dbReference>
<feature type="transmembrane region" description="Helical" evidence="8">
    <location>
        <begin position="285"/>
        <end position="314"/>
    </location>
</feature>
<feature type="transmembrane region" description="Helical" evidence="8">
    <location>
        <begin position="88"/>
        <end position="109"/>
    </location>
</feature>
<proteinExistence type="inferred from homology"/>
<comment type="subcellular location">
    <subcellularLocation>
        <location evidence="1">Cell membrane</location>
        <topology evidence="1">Multi-pass membrane protein</topology>
    </subcellularLocation>
</comment>
<keyword evidence="3" id="KW-0813">Transport</keyword>
<dbReference type="Gene3D" id="1.20.1250.20">
    <property type="entry name" value="MFS general substrate transporter like domains"/>
    <property type="match status" value="2"/>
</dbReference>
<dbReference type="AlphaFoldDB" id="A0A6B8VZS5"/>
<evidence type="ECO:0000313" key="10">
    <source>
        <dbReference type="EMBL" id="QGU01048.1"/>
    </source>
</evidence>
<name>A0A6B8VZS5_9CORY</name>
<feature type="transmembrane region" description="Helical" evidence="8">
    <location>
        <begin position="260"/>
        <end position="279"/>
    </location>
</feature>
<evidence type="ECO:0000256" key="6">
    <source>
        <dbReference type="ARBA" id="ARBA00022989"/>
    </source>
</evidence>
<dbReference type="SUPFAM" id="SSF103473">
    <property type="entry name" value="MFS general substrate transporter"/>
    <property type="match status" value="1"/>
</dbReference>
<keyword evidence="4" id="KW-1003">Cell membrane</keyword>
<keyword evidence="7 8" id="KW-0472">Membrane</keyword>